<dbReference type="GO" id="GO:0003676">
    <property type="term" value="F:nucleic acid binding"/>
    <property type="evidence" value="ECO:0007669"/>
    <property type="project" value="InterPro"/>
</dbReference>
<organism evidence="1 2">
    <name type="scientific">Caligus rogercresseyi</name>
    <name type="common">Sea louse</name>
    <dbReference type="NCBI Taxonomy" id="217165"/>
    <lineage>
        <taxon>Eukaryota</taxon>
        <taxon>Metazoa</taxon>
        <taxon>Ecdysozoa</taxon>
        <taxon>Arthropoda</taxon>
        <taxon>Crustacea</taxon>
        <taxon>Multicrustacea</taxon>
        <taxon>Hexanauplia</taxon>
        <taxon>Copepoda</taxon>
        <taxon>Siphonostomatoida</taxon>
        <taxon>Caligidae</taxon>
        <taxon>Caligus</taxon>
    </lineage>
</organism>
<reference evidence="2" key="1">
    <citation type="submission" date="2021-01" db="EMBL/GenBank/DDBJ databases">
        <title>Caligus Genome Assembly.</title>
        <authorList>
            <person name="Gallardo-Escarate C."/>
        </authorList>
    </citation>
    <scope>NUCLEOTIDE SEQUENCE [LARGE SCALE GENOMIC DNA]</scope>
</reference>
<proteinExistence type="predicted"/>
<evidence type="ECO:0000313" key="2">
    <source>
        <dbReference type="Proteomes" id="UP000595437"/>
    </source>
</evidence>
<name>A0A7T8KLA5_CALRO</name>
<keyword evidence="2" id="KW-1185">Reference proteome</keyword>
<protein>
    <submittedName>
        <fullName evidence="1">Uncharacterized protein</fullName>
    </submittedName>
</protein>
<dbReference type="EMBL" id="CP045891">
    <property type="protein sequence ID" value="QQP58017.1"/>
    <property type="molecule type" value="Genomic_DNA"/>
</dbReference>
<accession>A0A7T8KLA5</accession>
<evidence type="ECO:0000313" key="1">
    <source>
        <dbReference type="EMBL" id="QQP58017.1"/>
    </source>
</evidence>
<sequence>MACVNEDLRCHSYKLKVGELLTQKKAPSSPDLNPMDYFFWGYLERHTNQRRRRMD</sequence>
<dbReference type="InterPro" id="IPR036397">
    <property type="entry name" value="RNaseH_sf"/>
</dbReference>
<gene>
    <name evidence="1" type="ORF">FKW44_003199</name>
</gene>
<dbReference type="Proteomes" id="UP000595437">
    <property type="component" value="Chromosome 2"/>
</dbReference>
<dbReference type="Gene3D" id="3.30.420.10">
    <property type="entry name" value="Ribonuclease H-like superfamily/Ribonuclease H"/>
    <property type="match status" value="1"/>
</dbReference>
<dbReference type="AlphaFoldDB" id="A0A7T8KLA5"/>
<dbReference type="OrthoDB" id="9996331at2759"/>